<feature type="binding site" evidence="11">
    <location>
        <position position="337"/>
    </location>
    <ligand>
        <name>Ca(2+)</name>
        <dbReference type="ChEBI" id="CHEBI:29108"/>
        <label>4</label>
    </ligand>
</feature>
<feature type="compositionally biased region" description="Low complexity" evidence="15">
    <location>
        <begin position="304"/>
        <end position="313"/>
    </location>
</feature>
<keyword evidence="8" id="KW-0865">Zymogen</keyword>
<feature type="binding site" evidence="11">
    <location>
        <position position="164"/>
    </location>
    <ligand>
        <name>Ca(2+)</name>
        <dbReference type="ChEBI" id="CHEBI:29108"/>
        <label>2</label>
    </ligand>
</feature>
<keyword evidence="4" id="KW-0677">Repeat</keyword>
<dbReference type="GO" id="GO:0005615">
    <property type="term" value="C:extracellular space"/>
    <property type="evidence" value="ECO:0007669"/>
    <property type="project" value="TreeGrafter"/>
</dbReference>
<dbReference type="EMBL" id="GEDC01003893">
    <property type="protein sequence ID" value="JAS33405.1"/>
    <property type="molecule type" value="Transcribed_RNA"/>
</dbReference>
<dbReference type="PANTHER" id="PTHR10201">
    <property type="entry name" value="MATRIX METALLOPROTEINASE"/>
    <property type="match status" value="1"/>
</dbReference>
<dbReference type="Gene3D" id="3.40.390.10">
    <property type="entry name" value="Collagenase (Catalytic Domain)"/>
    <property type="match status" value="1"/>
</dbReference>
<dbReference type="InterPro" id="IPR024079">
    <property type="entry name" value="MetalloPept_cat_dom_sf"/>
</dbReference>
<dbReference type="FunFam" id="3.40.390.10:FF:000022">
    <property type="entry name" value="Matrix metalloproteinase 1, isoform C"/>
    <property type="match status" value="1"/>
</dbReference>
<dbReference type="InterPro" id="IPR002477">
    <property type="entry name" value="Peptidoglycan-bd-like"/>
</dbReference>
<feature type="binding site" evidence="11">
    <location>
        <position position="181"/>
    </location>
    <ligand>
        <name>Ca(2+)</name>
        <dbReference type="ChEBI" id="CHEBI:29108"/>
        <label>3</label>
    </ligand>
</feature>
<evidence type="ECO:0000256" key="3">
    <source>
        <dbReference type="ARBA" id="ARBA00022723"/>
    </source>
</evidence>
<dbReference type="GO" id="GO:0008270">
    <property type="term" value="F:zinc ion binding"/>
    <property type="evidence" value="ECO:0007669"/>
    <property type="project" value="InterPro"/>
</dbReference>
<dbReference type="Pfam" id="PF01471">
    <property type="entry name" value="PG_binding_1"/>
    <property type="match status" value="1"/>
</dbReference>
<feature type="binding site" evidence="10">
    <location>
        <position position="229"/>
    </location>
    <ligand>
        <name>Zn(2+)</name>
        <dbReference type="ChEBI" id="CHEBI:29105"/>
        <label>2</label>
        <note>catalytic</note>
    </ligand>
</feature>
<dbReference type="InterPro" id="IPR036365">
    <property type="entry name" value="PGBD-like_sf"/>
</dbReference>
<keyword evidence="3 10" id="KW-0479">Metal-binding</keyword>
<evidence type="ECO:0000256" key="2">
    <source>
        <dbReference type="ARBA" id="ARBA00022670"/>
    </source>
</evidence>
<feature type="binding site" evidence="11">
    <location>
        <position position="204"/>
    </location>
    <ligand>
        <name>Ca(2+)</name>
        <dbReference type="ChEBI" id="CHEBI:29108"/>
        <label>3</label>
    </ligand>
</feature>
<dbReference type="InterPro" id="IPR036375">
    <property type="entry name" value="Hemopexin-like_dom_sf"/>
</dbReference>
<dbReference type="PRINTS" id="PR00138">
    <property type="entry name" value="MATRIXIN"/>
</dbReference>
<dbReference type="Pfam" id="PF00045">
    <property type="entry name" value="Hemopexin"/>
    <property type="match status" value="4"/>
</dbReference>
<proteinExistence type="inferred from homology"/>
<dbReference type="InterPro" id="IPR033739">
    <property type="entry name" value="M10A_MMP"/>
</dbReference>
<feature type="binding site" evidence="11">
    <location>
        <position position="200"/>
    </location>
    <ligand>
        <name>Ca(2+)</name>
        <dbReference type="ChEBI" id="CHEBI:29108"/>
        <label>2</label>
    </ligand>
</feature>
<dbReference type="GO" id="GO:0030198">
    <property type="term" value="P:extracellular matrix organization"/>
    <property type="evidence" value="ECO:0007669"/>
    <property type="project" value="TreeGrafter"/>
</dbReference>
<evidence type="ECO:0000256" key="6">
    <source>
        <dbReference type="ARBA" id="ARBA00022833"/>
    </source>
</evidence>
<feature type="binding site" evidence="11">
    <location>
        <position position="182"/>
    </location>
    <ligand>
        <name>Ca(2+)</name>
        <dbReference type="ChEBI" id="CHEBI:29108"/>
        <label>3</label>
    </ligand>
</feature>
<organism evidence="19">
    <name type="scientific">Clastoptera arizonana</name>
    <name type="common">Arizona spittle bug</name>
    <dbReference type="NCBI Taxonomy" id="38151"/>
    <lineage>
        <taxon>Eukaryota</taxon>
        <taxon>Metazoa</taxon>
        <taxon>Ecdysozoa</taxon>
        <taxon>Arthropoda</taxon>
        <taxon>Hexapoda</taxon>
        <taxon>Insecta</taxon>
        <taxon>Pterygota</taxon>
        <taxon>Neoptera</taxon>
        <taxon>Paraneoptera</taxon>
        <taxon>Hemiptera</taxon>
        <taxon>Auchenorrhyncha</taxon>
        <taxon>Cercopoidea</taxon>
        <taxon>Clastopteridae</taxon>
        <taxon>Clastoptera</taxon>
    </lineage>
</organism>
<dbReference type="PANTHER" id="PTHR10201:SF308">
    <property type="entry name" value="MATRIX METALLOPROTEINASE 2"/>
    <property type="match status" value="1"/>
</dbReference>
<evidence type="ECO:0000256" key="14">
    <source>
        <dbReference type="PROSITE-ProRule" id="PRU01011"/>
    </source>
</evidence>
<dbReference type="PROSITE" id="PS51642">
    <property type="entry name" value="HEMOPEXIN_2"/>
    <property type="match status" value="3"/>
</dbReference>
<evidence type="ECO:0000256" key="13">
    <source>
        <dbReference type="PIRSR" id="PIRSR621190-4"/>
    </source>
</evidence>
<dbReference type="SMART" id="SM00120">
    <property type="entry name" value="HX"/>
    <property type="match status" value="4"/>
</dbReference>
<feature type="binding site" evidence="11">
    <location>
        <position position="434"/>
    </location>
    <ligand>
        <name>Ca(2+)</name>
        <dbReference type="ChEBI" id="CHEBI:29108"/>
        <label>5</label>
    </ligand>
</feature>
<keyword evidence="16" id="KW-0732">Signal</keyword>
<reference evidence="19" key="1">
    <citation type="submission" date="2015-12" db="EMBL/GenBank/DDBJ databases">
        <title>De novo transcriptome assembly of four potential Pierce s Disease insect vectors from Arizona vineyards.</title>
        <authorList>
            <person name="Tassone E.E."/>
        </authorList>
    </citation>
    <scope>NUCLEOTIDE SEQUENCE</scope>
</reference>
<evidence type="ECO:0000256" key="9">
    <source>
        <dbReference type="PIRSR" id="PIRSR001191-1"/>
    </source>
</evidence>
<feature type="binding site" evidence="11">
    <location>
        <position position="202"/>
    </location>
    <ligand>
        <name>Zn(2+)</name>
        <dbReference type="ChEBI" id="CHEBI:29105"/>
        <label>1</label>
    </ligand>
</feature>
<keyword evidence="5" id="KW-0378">Hydrolase</keyword>
<protein>
    <recommendedName>
        <fullName evidence="17">Peptidase metallopeptidase domain-containing protein</fullName>
    </recommendedName>
</protein>
<comment type="cofactor">
    <cofactor evidence="11">
        <name>Zn(2+)</name>
        <dbReference type="ChEBI" id="CHEBI:29105"/>
    </cofactor>
    <text evidence="11">Binds 2 Zn(2+) ions per subunit.</text>
</comment>
<keyword evidence="12" id="KW-1015">Disulfide bond</keyword>
<evidence type="ECO:0000256" key="12">
    <source>
        <dbReference type="PIRSR" id="PIRSR621190-3"/>
    </source>
</evidence>
<dbReference type="GO" id="GO:0031012">
    <property type="term" value="C:extracellular matrix"/>
    <property type="evidence" value="ECO:0007669"/>
    <property type="project" value="InterPro"/>
</dbReference>
<dbReference type="GO" id="GO:0004222">
    <property type="term" value="F:metalloendopeptidase activity"/>
    <property type="evidence" value="ECO:0007669"/>
    <property type="project" value="InterPro"/>
</dbReference>
<feature type="domain" description="Peptidase metallopeptidase" evidence="17">
    <location>
        <begin position="110"/>
        <end position="274"/>
    </location>
</feature>
<dbReference type="InterPro" id="IPR001818">
    <property type="entry name" value="Pept_M10_metallopeptidase"/>
</dbReference>
<feature type="binding site" evidence="10">
    <location>
        <position position="239"/>
    </location>
    <ligand>
        <name>Zn(2+)</name>
        <dbReference type="ChEBI" id="CHEBI:29105"/>
        <label>2</label>
        <note>catalytic</note>
    </ligand>
</feature>
<evidence type="ECO:0000313" key="18">
    <source>
        <dbReference type="EMBL" id="JAS12113.1"/>
    </source>
</evidence>
<dbReference type="SMART" id="SM00235">
    <property type="entry name" value="ZnMc"/>
    <property type="match status" value="1"/>
</dbReference>
<evidence type="ECO:0000256" key="15">
    <source>
        <dbReference type="SAM" id="MobiDB-lite"/>
    </source>
</evidence>
<feature type="modified residue" description="Phosphotyrosine; by PKDCC" evidence="13">
    <location>
        <position position="415"/>
    </location>
</feature>
<dbReference type="FunFam" id="2.110.10.10:FF:000018">
    <property type="entry name" value="Matrix metallopeptidase 25b"/>
    <property type="match status" value="1"/>
</dbReference>
<evidence type="ECO:0000256" key="10">
    <source>
        <dbReference type="PIRSR" id="PIRSR001191-2"/>
    </source>
</evidence>
<keyword evidence="11" id="KW-0106">Calcium</keyword>
<evidence type="ECO:0000313" key="19">
    <source>
        <dbReference type="EMBL" id="JAS33405.1"/>
    </source>
</evidence>
<accession>A0A1B6E667</accession>
<feature type="binding site" description="in inhibited form" evidence="11">
    <location>
        <position position="91"/>
    </location>
    <ligand>
        <name>Zn(2+)</name>
        <dbReference type="ChEBI" id="CHEBI:29105"/>
        <label>2</label>
        <note>catalytic</note>
    </ligand>
</feature>
<dbReference type="SUPFAM" id="SSF55486">
    <property type="entry name" value="Metalloproteases ('zincins'), catalytic domain"/>
    <property type="match status" value="1"/>
</dbReference>
<dbReference type="InterPro" id="IPR021190">
    <property type="entry name" value="Pept_M10A"/>
</dbReference>
<dbReference type="InterPro" id="IPR006026">
    <property type="entry name" value="Peptidase_Metallo"/>
</dbReference>
<comment type="similarity">
    <text evidence="1">Belongs to the peptidase M10A family.</text>
</comment>
<feature type="binding site" evidence="11">
    <location>
        <position position="247"/>
    </location>
    <ligand>
        <name>Zn(2+)</name>
        <dbReference type="ChEBI" id="CHEBI:29105"/>
        <label>2</label>
        <note>catalytic</note>
    </ligand>
</feature>
<dbReference type="InterPro" id="IPR018487">
    <property type="entry name" value="Hemopexin-like_repeat"/>
</dbReference>
<feature type="signal peptide" evidence="16">
    <location>
        <begin position="1"/>
        <end position="21"/>
    </location>
</feature>
<feature type="repeat" description="Hemopexin" evidence="14">
    <location>
        <begin position="381"/>
        <end position="426"/>
    </location>
</feature>
<evidence type="ECO:0000256" key="4">
    <source>
        <dbReference type="ARBA" id="ARBA00022737"/>
    </source>
</evidence>
<feature type="binding site" evidence="11">
    <location>
        <position position="174"/>
    </location>
    <ligand>
        <name>Zn(2+)</name>
        <dbReference type="ChEBI" id="CHEBI:29105"/>
        <label>1</label>
    </ligand>
</feature>
<dbReference type="CDD" id="cd00094">
    <property type="entry name" value="HX"/>
    <property type="match status" value="1"/>
</dbReference>
<feature type="repeat" description="Hemopexin" evidence="14">
    <location>
        <begin position="329"/>
        <end position="377"/>
    </location>
</feature>
<name>A0A1B6E667_9HEMI</name>
<evidence type="ECO:0000256" key="16">
    <source>
        <dbReference type="SAM" id="SignalP"/>
    </source>
</evidence>
<comment type="cofactor">
    <cofactor evidence="11">
        <name>Ca(2+)</name>
        <dbReference type="ChEBI" id="CHEBI:29108"/>
    </cofactor>
    <text evidence="11">Can bind about 5 Ca(2+) ions per subunit.</text>
</comment>
<feature type="chain" id="PRO_5008581846" description="Peptidase metallopeptidase domain-containing protein" evidence="16">
    <location>
        <begin position="22"/>
        <end position="572"/>
    </location>
</feature>
<feature type="binding site" evidence="11">
    <location>
        <position position="189"/>
    </location>
    <ligand>
        <name>Zn(2+)</name>
        <dbReference type="ChEBI" id="CHEBI:29105"/>
        <label>1</label>
    </ligand>
</feature>
<evidence type="ECO:0000256" key="11">
    <source>
        <dbReference type="PIRSR" id="PIRSR621190-2"/>
    </source>
</evidence>
<dbReference type="PIRSF" id="PIRSF001191">
    <property type="entry name" value="Peptidase_M10A_matrix"/>
    <property type="match status" value="1"/>
</dbReference>
<feature type="binding site" evidence="11">
    <location>
        <position position="480"/>
    </location>
    <ligand>
        <name>Ca(2+)</name>
        <dbReference type="ChEBI" id="CHEBI:29108"/>
        <label>4</label>
    </ligand>
</feature>
<keyword evidence="6 10" id="KW-0862">Zinc</keyword>
<feature type="active site" evidence="9">
    <location>
        <position position="230"/>
    </location>
</feature>
<feature type="disulfide bond" evidence="12">
    <location>
        <begin position="332"/>
        <end position="523"/>
    </location>
</feature>
<feature type="binding site" evidence="11">
    <location>
        <position position="207"/>
    </location>
    <ligand>
        <name>Ca(2+)</name>
        <dbReference type="ChEBI" id="CHEBI:29108"/>
        <label>3</label>
    </ligand>
</feature>
<feature type="repeat" description="Hemopexin" evidence="14">
    <location>
        <begin position="428"/>
        <end position="476"/>
    </location>
</feature>
<dbReference type="Gene3D" id="2.110.10.10">
    <property type="entry name" value="Hemopexin-like domain"/>
    <property type="match status" value="1"/>
</dbReference>
<feature type="binding site" evidence="11">
    <location>
        <position position="339"/>
    </location>
    <ligand>
        <name>Ca(2+)</name>
        <dbReference type="ChEBI" id="CHEBI:29108"/>
        <label>5</label>
    </ligand>
</feature>
<feature type="binding site" evidence="10">
    <location>
        <position position="233"/>
    </location>
    <ligand>
        <name>Zn(2+)</name>
        <dbReference type="ChEBI" id="CHEBI:29105"/>
        <label>2</label>
        <note>catalytic</note>
    </ligand>
</feature>
<dbReference type="GO" id="GO:0030574">
    <property type="term" value="P:collagen catabolic process"/>
    <property type="evidence" value="ECO:0007669"/>
    <property type="project" value="TreeGrafter"/>
</dbReference>
<feature type="binding site" evidence="11">
    <location>
        <position position="385"/>
    </location>
    <ligand>
        <name>Ca(2+)</name>
        <dbReference type="ChEBI" id="CHEBI:29108"/>
        <label>4</label>
    </ligand>
</feature>
<dbReference type="Pfam" id="PF00413">
    <property type="entry name" value="Peptidase_M10"/>
    <property type="match status" value="1"/>
</dbReference>
<dbReference type="SUPFAM" id="SSF50923">
    <property type="entry name" value="Hemopexin-like domain"/>
    <property type="match status" value="1"/>
</dbReference>
<sequence>MTTTGLVRTLLLGVVLSVVVAAPLRRNDNDYDVMIYLTKFGYLPQSDLETGYLRTVDQLTGAIKTLQRFGNIPQTGVVDRATQQLLAKPRCGLSDLPDQNRRRKRYLIHPGPKWKSTNLTWSLRTEHLEKLDHGRVRSDLSQALQVWAQHSKLTFREINSNDADILIYFFRGYHNDGYPFDGPGRILAHAFFPGTGRGGDVHFDEEEIWLTLHSPMGDEGTSLFAVAAHEFGHSLGLSHSSVKGALMYPWYQGLSTNIQLPDDDRFAIQQIYGAKEKLWGKIPNYSGPRDQDPYRPRVTYKPRITTTTTTTTPRPRPPPKKPYVPLGIPDTCDTSYDAIAVIRGETFIFKDKYLWRIGDKGLHPGYPVLIKYFWRGLPSNLTHIDAVYERSDRKIVFFIGNEYFVLHGTTLMGGYPKPITNLGLPESLDHIDAAMVWGHNGKTYFFSGTMFWRFDEEVGHVELDYPRDMAIWGGVGYYIDTAFQWKNGKTYFFKGKGFWQFKDINMKVENPRQTLSAPFWMGCPKTDKSVTKTKQDNSVNDKSKYELSASSYTLANTNLVLSSLFLFYLMTR</sequence>
<keyword evidence="2" id="KW-0645">Protease</keyword>
<feature type="binding site" evidence="11">
    <location>
        <position position="207"/>
    </location>
    <ligand>
        <name>Ca(2+)</name>
        <dbReference type="ChEBI" id="CHEBI:29108"/>
        <label>1</label>
    </ligand>
</feature>
<dbReference type="InterPro" id="IPR000585">
    <property type="entry name" value="Hemopexin-like_dom"/>
</dbReference>
<dbReference type="GO" id="GO:0006508">
    <property type="term" value="P:proteolysis"/>
    <property type="evidence" value="ECO:0007669"/>
    <property type="project" value="UniProtKB-KW"/>
</dbReference>
<keyword evidence="7" id="KW-0482">Metalloprotease</keyword>
<evidence type="ECO:0000256" key="1">
    <source>
        <dbReference type="ARBA" id="ARBA00010370"/>
    </source>
</evidence>
<feature type="binding site" evidence="11">
    <location>
        <position position="198"/>
    </location>
    <ligand>
        <name>Ca(2+)</name>
        <dbReference type="ChEBI" id="CHEBI:29108"/>
        <label>2</label>
    </ligand>
</feature>
<gene>
    <name evidence="19" type="ORF">g.42629</name>
    <name evidence="18" type="ORF">g.42630</name>
</gene>
<dbReference type="CDD" id="cd04278">
    <property type="entry name" value="ZnMc_MMP"/>
    <property type="match status" value="1"/>
</dbReference>
<evidence type="ECO:0000256" key="7">
    <source>
        <dbReference type="ARBA" id="ARBA00023049"/>
    </source>
</evidence>
<evidence type="ECO:0000256" key="5">
    <source>
        <dbReference type="ARBA" id="ARBA00022801"/>
    </source>
</evidence>
<evidence type="ECO:0000256" key="8">
    <source>
        <dbReference type="ARBA" id="ARBA00023145"/>
    </source>
</evidence>
<dbReference type="SUPFAM" id="SSF47090">
    <property type="entry name" value="PGBD-like"/>
    <property type="match status" value="1"/>
</dbReference>
<dbReference type="EMBL" id="GEDC01025185">
    <property type="protein sequence ID" value="JAS12113.1"/>
    <property type="molecule type" value="Transcribed_RNA"/>
</dbReference>
<feature type="region of interest" description="Disordered" evidence="15">
    <location>
        <begin position="304"/>
        <end position="323"/>
    </location>
</feature>
<dbReference type="AlphaFoldDB" id="A0A1B6E667"/>
<evidence type="ECO:0000259" key="17">
    <source>
        <dbReference type="SMART" id="SM00235"/>
    </source>
</evidence>
<feature type="binding site" evidence="11">
    <location>
        <position position="176"/>
    </location>
    <ligand>
        <name>Zn(2+)</name>
        <dbReference type="ChEBI" id="CHEBI:29105"/>
        <label>1</label>
    </ligand>
</feature>